<keyword evidence="2" id="KW-1133">Transmembrane helix</keyword>
<feature type="transmembrane region" description="Helical" evidence="2">
    <location>
        <begin position="52"/>
        <end position="70"/>
    </location>
</feature>
<keyword evidence="4" id="KW-1185">Reference proteome</keyword>
<dbReference type="Proteomes" id="UP000050833">
    <property type="component" value="Unassembled WGS sequence"/>
</dbReference>
<reference evidence="3 4" key="1">
    <citation type="submission" date="2015-10" db="EMBL/GenBank/DDBJ databases">
        <title>Butyribacter intestini gen. nov., sp. nov., a butyric acid-producing bacterium of the family Lachnospiraceae isolated from the human faeces.</title>
        <authorList>
            <person name="Zou Y."/>
            <person name="Xue W."/>
            <person name="Luo G."/>
            <person name="Lv M."/>
        </authorList>
    </citation>
    <scope>NUCLEOTIDE SEQUENCE [LARGE SCALE GENOMIC DNA]</scope>
    <source>
        <strain evidence="3 4">TF01-11</strain>
    </source>
</reference>
<organism evidence="3 4">
    <name type="scientific">Butyribacter intestini</name>
    <dbReference type="NCBI Taxonomy" id="1703332"/>
    <lineage>
        <taxon>Bacteria</taxon>
        <taxon>Bacillati</taxon>
        <taxon>Bacillota</taxon>
        <taxon>Clostridia</taxon>
        <taxon>Lachnospirales</taxon>
        <taxon>Lachnospiraceae</taxon>
        <taxon>Butyribacter</taxon>
    </lineage>
</organism>
<dbReference type="InterPro" id="IPR024414">
    <property type="entry name" value="Uncharacterised_PrgI"/>
</dbReference>
<name>A0AAW3JUI3_9FIRM</name>
<gene>
    <name evidence="3" type="ORF">APZ18_03515</name>
</gene>
<feature type="region of interest" description="Disordered" evidence="1">
    <location>
        <begin position="104"/>
        <end position="128"/>
    </location>
</feature>
<feature type="compositionally biased region" description="Basic and acidic residues" evidence="1">
    <location>
        <begin position="104"/>
        <end position="114"/>
    </location>
</feature>
<dbReference type="EMBL" id="LLKB01000001">
    <property type="protein sequence ID" value="KQC86269.1"/>
    <property type="molecule type" value="Genomic_DNA"/>
</dbReference>
<evidence type="ECO:0000256" key="2">
    <source>
        <dbReference type="SAM" id="Phobius"/>
    </source>
</evidence>
<evidence type="ECO:0008006" key="5">
    <source>
        <dbReference type="Google" id="ProtNLM"/>
    </source>
</evidence>
<evidence type="ECO:0000313" key="3">
    <source>
        <dbReference type="EMBL" id="KQC86269.1"/>
    </source>
</evidence>
<proteinExistence type="predicted"/>
<dbReference type="AlphaFoldDB" id="A0AAW3JUI3"/>
<dbReference type="Pfam" id="PF12666">
    <property type="entry name" value="PrgI"/>
    <property type="match status" value="1"/>
</dbReference>
<keyword evidence="2" id="KW-0812">Transmembrane</keyword>
<keyword evidence="2" id="KW-0472">Membrane</keyword>
<evidence type="ECO:0000313" key="4">
    <source>
        <dbReference type="Proteomes" id="UP000050833"/>
    </source>
</evidence>
<dbReference type="RefSeq" id="WP_055941642.1">
    <property type="nucleotide sequence ID" value="NZ_LLKB01000001.1"/>
</dbReference>
<comment type="caution">
    <text evidence="3">The sequence shown here is derived from an EMBL/GenBank/DDBJ whole genome shotgun (WGS) entry which is preliminary data.</text>
</comment>
<sequence>MTKTINPDVAAFKDDFFKGLSLRECVFGGIALLAGAGGILLLHFYFGVGINTAITLCMPVIGIIGLCGFYQKNGMTLVQLVRSSIRLILQKPYVYETCTTNERSEMEDLNDGSKRSKKRRKQGRNSGV</sequence>
<evidence type="ECO:0000256" key="1">
    <source>
        <dbReference type="SAM" id="MobiDB-lite"/>
    </source>
</evidence>
<feature type="transmembrane region" description="Helical" evidence="2">
    <location>
        <begin position="25"/>
        <end position="46"/>
    </location>
</feature>
<protein>
    <recommendedName>
        <fullName evidence="5">PrgI family protein</fullName>
    </recommendedName>
</protein>
<feature type="compositionally biased region" description="Basic residues" evidence="1">
    <location>
        <begin position="115"/>
        <end position="128"/>
    </location>
</feature>
<accession>A0AAW3JUI3</accession>